<comment type="caution">
    <text evidence="2">The sequence shown here is derived from an EMBL/GenBank/DDBJ whole genome shotgun (WGS) entry which is preliminary data.</text>
</comment>
<organism evidence="2 3">
    <name type="scientific">Limnoraphis robusta CCNP1315</name>
    <dbReference type="NCBI Taxonomy" id="3110306"/>
    <lineage>
        <taxon>Bacteria</taxon>
        <taxon>Bacillati</taxon>
        <taxon>Cyanobacteriota</taxon>
        <taxon>Cyanophyceae</taxon>
        <taxon>Oscillatoriophycideae</taxon>
        <taxon>Oscillatoriales</taxon>
        <taxon>Sirenicapillariaceae</taxon>
        <taxon>Limnoraphis</taxon>
    </lineage>
</organism>
<accession>A0ABU5TTJ3</accession>
<dbReference type="Proteomes" id="UP001301728">
    <property type="component" value="Unassembled WGS sequence"/>
</dbReference>
<keyword evidence="3" id="KW-1185">Reference proteome</keyword>
<protein>
    <submittedName>
        <fullName evidence="2">Uncharacterized protein</fullName>
    </submittedName>
</protein>
<dbReference type="EMBL" id="JAYGHT010000007">
    <property type="protein sequence ID" value="MEA5518201.1"/>
    <property type="molecule type" value="Genomic_DNA"/>
</dbReference>
<name>A0ABU5TTJ3_9CYAN</name>
<proteinExistence type="predicted"/>
<reference evidence="2 3" key="1">
    <citation type="submission" date="2023-12" db="EMBL/GenBank/DDBJ databases">
        <title>Baltic Sea Cyanobacteria.</title>
        <authorList>
            <person name="Delbaje E."/>
            <person name="Fewer D.P."/>
            <person name="Shishido T.K."/>
        </authorList>
    </citation>
    <scope>NUCLEOTIDE SEQUENCE [LARGE SCALE GENOMIC DNA]</scope>
    <source>
        <strain evidence="2 3">CCNP 1315</strain>
    </source>
</reference>
<gene>
    <name evidence="2" type="ORF">VB854_04465</name>
</gene>
<evidence type="ECO:0000313" key="3">
    <source>
        <dbReference type="Proteomes" id="UP001301728"/>
    </source>
</evidence>
<dbReference type="RefSeq" id="WP_323271914.1">
    <property type="nucleotide sequence ID" value="NZ_JAYGHT010000007.1"/>
</dbReference>
<evidence type="ECO:0000256" key="1">
    <source>
        <dbReference type="SAM" id="MobiDB-lite"/>
    </source>
</evidence>
<feature type="region of interest" description="Disordered" evidence="1">
    <location>
        <begin position="1"/>
        <end position="47"/>
    </location>
</feature>
<feature type="compositionally biased region" description="Polar residues" evidence="1">
    <location>
        <begin position="1"/>
        <end position="26"/>
    </location>
</feature>
<sequence length="47" mass="4833">MTDSPTPFNNDSRSAQFSLGGNSSPANPVGYNGSPLAASQMESENIS</sequence>
<evidence type="ECO:0000313" key="2">
    <source>
        <dbReference type="EMBL" id="MEA5518201.1"/>
    </source>
</evidence>